<accession>A0A382FSR1</accession>
<protein>
    <submittedName>
        <fullName evidence="1">Uncharacterized protein</fullName>
    </submittedName>
</protein>
<dbReference type="EMBL" id="UINC01051490">
    <property type="protein sequence ID" value="SVB65709.1"/>
    <property type="molecule type" value="Genomic_DNA"/>
</dbReference>
<proteinExistence type="predicted"/>
<name>A0A382FSR1_9ZZZZ</name>
<organism evidence="1">
    <name type="scientific">marine metagenome</name>
    <dbReference type="NCBI Taxonomy" id="408172"/>
    <lineage>
        <taxon>unclassified sequences</taxon>
        <taxon>metagenomes</taxon>
        <taxon>ecological metagenomes</taxon>
    </lineage>
</organism>
<sequence length="183" mass="20448">MSFNVPREVVIPILRVIHDRLGVPLDGDLAIVNFQKTEDMNRAIAAEGKIVDGVDVAVLGKGPHFPAHRFILTCIEVGLKAFQMSSSVEQSSGDFGVTPSIQQIKSRLVFNLFNRSHSDCIFPRGMPAEVVTSWTMVMLAVLPGFESEVWKKTKDERLTLRWFAEKIVDITIEECNSGSSKWE</sequence>
<gene>
    <name evidence="1" type="ORF">METZ01_LOCUS218563</name>
</gene>
<dbReference type="AlphaFoldDB" id="A0A382FSR1"/>
<reference evidence="1" key="1">
    <citation type="submission" date="2018-05" db="EMBL/GenBank/DDBJ databases">
        <authorList>
            <person name="Lanie J.A."/>
            <person name="Ng W.-L."/>
            <person name="Kazmierczak K.M."/>
            <person name="Andrzejewski T.M."/>
            <person name="Davidsen T.M."/>
            <person name="Wayne K.J."/>
            <person name="Tettelin H."/>
            <person name="Glass J.I."/>
            <person name="Rusch D."/>
            <person name="Podicherti R."/>
            <person name="Tsui H.-C.T."/>
            <person name="Winkler M.E."/>
        </authorList>
    </citation>
    <scope>NUCLEOTIDE SEQUENCE</scope>
</reference>
<evidence type="ECO:0000313" key="1">
    <source>
        <dbReference type="EMBL" id="SVB65709.1"/>
    </source>
</evidence>